<dbReference type="InterPro" id="IPR000182">
    <property type="entry name" value="GNAT_dom"/>
</dbReference>
<keyword evidence="2" id="KW-0808">Transferase</keyword>
<evidence type="ECO:0000256" key="5">
    <source>
        <dbReference type="ARBA" id="ARBA00023163"/>
    </source>
</evidence>
<feature type="DNA-binding region" description="H-T-H motif" evidence="7">
    <location>
        <begin position="31"/>
        <end position="50"/>
    </location>
</feature>
<sequence>MRDQRRAEHKHPEILAAARIVVAERGADATRFSDVTAATGVGVSTLQYFFGSREDMLRAVFRHSARADFDEVAVRLAGETVPWRRVLLIATHLTGAVGSDTSWRVWVESWRWALRDPELRVDVLADHTRWRELLTAELTTLVGDPEAVARQALALIDGLALPVVLGDPAVDRHTAEALLTDALQSLTGRQPQSGAVRDDGASAERPGRLGVARDDGASVERPTRLGVARDDGASVERPTRLGVVRDDGAPAERPTRSGAASHDEIPAERPPRLRPARPGDAPAIARIWEAGWRDGHLGNVPDALTRVRTPGTFRARAAERISGTTVAVEGDEVAGFVMVVADEVEQVYVDAAFRGGGVARVLLAEAERQVAAAGHRVAWLAVVPGNARARRFYEREGWTDEGAFDHTASGIRVPCRRYTKALQL</sequence>
<evidence type="ECO:0000256" key="8">
    <source>
        <dbReference type="SAM" id="MobiDB-lite"/>
    </source>
</evidence>
<accession>A0A4R6K0C1</accession>
<dbReference type="InterPro" id="IPR016181">
    <property type="entry name" value="Acyl_CoA_acyltransferase"/>
</dbReference>
<evidence type="ECO:0000256" key="3">
    <source>
        <dbReference type="ARBA" id="ARBA00023015"/>
    </source>
</evidence>
<feature type="compositionally biased region" description="Polar residues" evidence="8">
    <location>
        <begin position="183"/>
        <end position="193"/>
    </location>
</feature>
<dbReference type="Proteomes" id="UP000294901">
    <property type="component" value="Unassembled WGS sequence"/>
</dbReference>
<gene>
    <name evidence="11" type="ORF">C8E87_6395</name>
</gene>
<organism evidence="11 12">
    <name type="scientific">Paractinoplanes brasiliensis</name>
    <dbReference type="NCBI Taxonomy" id="52695"/>
    <lineage>
        <taxon>Bacteria</taxon>
        <taxon>Bacillati</taxon>
        <taxon>Actinomycetota</taxon>
        <taxon>Actinomycetes</taxon>
        <taxon>Micromonosporales</taxon>
        <taxon>Micromonosporaceae</taxon>
        <taxon>Paractinoplanes</taxon>
    </lineage>
</organism>
<dbReference type="EMBL" id="SNWR01000001">
    <property type="protein sequence ID" value="TDO42620.1"/>
    <property type="molecule type" value="Genomic_DNA"/>
</dbReference>
<dbReference type="Gene3D" id="3.40.630.30">
    <property type="match status" value="1"/>
</dbReference>
<evidence type="ECO:0000313" key="12">
    <source>
        <dbReference type="Proteomes" id="UP000294901"/>
    </source>
</evidence>
<dbReference type="InterPro" id="IPR039538">
    <property type="entry name" value="BetI_C"/>
</dbReference>
<evidence type="ECO:0000256" key="1">
    <source>
        <dbReference type="ARBA" id="ARBA00022491"/>
    </source>
</evidence>
<evidence type="ECO:0000256" key="4">
    <source>
        <dbReference type="ARBA" id="ARBA00023125"/>
    </source>
</evidence>
<dbReference type="InterPro" id="IPR001647">
    <property type="entry name" value="HTH_TetR"/>
</dbReference>
<keyword evidence="1" id="KW-0678">Repressor</keyword>
<keyword evidence="6" id="KW-0012">Acyltransferase</keyword>
<dbReference type="Pfam" id="PF00440">
    <property type="entry name" value="TetR_N"/>
    <property type="match status" value="1"/>
</dbReference>
<keyword evidence="5" id="KW-0804">Transcription</keyword>
<dbReference type="SUPFAM" id="SSF46689">
    <property type="entry name" value="Homeodomain-like"/>
    <property type="match status" value="1"/>
</dbReference>
<dbReference type="PROSITE" id="PS50977">
    <property type="entry name" value="HTH_TETR_2"/>
    <property type="match status" value="1"/>
</dbReference>
<dbReference type="Pfam" id="PF00583">
    <property type="entry name" value="Acetyltransf_1"/>
    <property type="match status" value="1"/>
</dbReference>
<dbReference type="AlphaFoldDB" id="A0A4R6K0C1"/>
<dbReference type="Gene3D" id="1.10.357.10">
    <property type="entry name" value="Tetracycline Repressor, domain 2"/>
    <property type="match status" value="1"/>
</dbReference>
<dbReference type="PANTHER" id="PTHR43877:SF2">
    <property type="entry name" value="AMINOALKYLPHOSPHONATE N-ACETYLTRANSFERASE-RELATED"/>
    <property type="match status" value="1"/>
</dbReference>
<dbReference type="CDD" id="cd04301">
    <property type="entry name" value="NAT_SF"/>
    <property type="match status" value="1"/>
</dbReference>
<comment type="caution">
    <text evidence="11">The sequence shown here is derived from an EMBL/GenBank/DDBJ whole genome shotgun (WGS) entry which is preliminary data.</text>
</comment>
<dbReference type="PANTHER" id="PTHR43877">
    <property type="entry name" value="AMINOALKYLPHOSPHONATE N-ACETYLTRANSFERASE-RELATED-RELATED"/>
    <property type="match status" value="1"/>
</dbReference>
<evidence type="ECO:0000256" key="2">
    <source>
        <dbReference type="ARBA" id="ARBA00022679"/>
    </source>
</evidence>
<dbReference type="Pfam" id="PF13977">
    <property type="entry name" value="TetR_C_6"/>
    <property type="match status" value="1"/>
</dbReference>
<keyword evidence="12" id="KW-1185">Reference proteome</keyword>
<evidence type="ECO:0000256" key="7">
    <source>
        <dbReference type="PROSITE-ProRule" id="PRU00335"/>
    </source>
</evidence>
<evidence type="ECO:0000259" key="9">
    <source>
        <dbReference type="PROSITE" id="PS50977"/>
    </source>
</evidence>
<dbReference type="InterPro" id="IPR050832">
    <property type="entry name" value="Bact_Acetyltransf"/>
</dbReference>
<dbReference type="RefSeq" id="WP_239080523.1">
    <property type="nucleotide sequence ID" value="NZ_BOMD01000085.1"/>
</dbReference>
<keyword evidence="3" id="KW-0805">Transcription regulation</keyword>
<dbReference type="GO" id="GO:0016747">
    <property type="term" value="F:acyltransferase activity, transferring groups other than amino-acyl groups"/>
    <property type="evidence" value="ECO:0007669"/>
    <property type="project" value="InterPro"/>
</dbReference>
<dbReference type="GO" id="GO:0003677">
    <property type="term" value="F:DNA binding"/>
    <property type="evidence" value="ECO:0007669"/>
    <property type="project" value="UniProtKB-UniRule"/>
</dbReference>
<name>A0A4R6K0C1_9ACTN</name>
<dbReference type="InterPro" id="IPR036271">
    <property type="entry name" value="Tet_transcr_reg_TetR-rel_C_sf"/>
</dbReference>
<keyword evidence="4 7" id="KW-0238">DNA-binding</keyword>
<evidence type="ECO:0000256" key="6">
    <source>
        <dbReference type="ARBA" id="ARBA00023315"/>
    </source>
</evidence>
<dbReference type="SUPFAM" id="SSF55729">
    <property type="entry name" value="Acyl-CoA N-acyltransferases (Nat)"/>
    <property type="match status" value="1"/>
</dbReference>
<feature type="domain" description="HTH tetR-type" evidence="9">
    <location>
        <begin position="8"/>
        <end position="68"/>
    </location>
</feature>
<feature type="compositionally biased region" description="Basic and acidic residues" evidence="8">
    <location>
        <begin position="196"/>
        <end position="271"/>
    </location>
</feature>
<reference evidence="11 12" key="1">
    <citation type="submission" date="2019-03" db="EMBL/GenBank/DDBJ databases">
        <title>Sequencing the genomes of 1000 actinobacteria strains.</title>
        <authorList>
            <person name="Klenk H.-P."/>
        </authorList>
    </citation>
    <scope>NUCLEOTIDE SEQUENCE [LARGE SCALE GENOMIC DNA]</scope>
    <source>
        <strain evidence="11 12">DSM 43805</strain>
    </source>
</reference>
<dbReference type="PROSITE" id="PS51186">
    <property type="entry name" value="GNAT"/>
    <property type="match status" value="1"/>
</dbReference>
<feature type="domain" description="N-acetyltransferase" evidence="10">
    <location>
        <begin position="271"/>
        <end position="424"/>
    </location>
</feature>
<feature type="region of interest" description="Disordered" evidence="8">
    <location>
        <begin position="183"/>
        <end position="279"/>
    </location>
</feature>
<evidence type="ECO:0000259" key="10">
    <source>
        <dbReference type="PROSITE" id="PS51186"/>
    </source>
</evidence>
<dbReference type="SUPFAM" id="SSF48498">
    <property type="entry name" value="Tetracyclin repressor-like, C-terminal domain"/>
    <property type="match status" value="1"/>
</dbReference>
<proteinExistence type="predicted"/>
<protein>
    <submittedName>
        <fullName evidence="11">TetR family transcriptional regulator</fullName>
    </submittedName>
</protein>
<dbReference type="InterPro" id="IPR009057">
    <property type="entry name" value="Homeodomain-like_sf"/>
</dbReference>
<evidence type="ECO:0000313" key="11">
    <source>
        <dbReference type="EMBL" id="TDO42620.1"/>
    </source>
</evidence>